<dbReference type="InterPro" id="IPR058649">
    <property type="entry name" value="CzcB_C"/>
</dbReference>
<feature type="domain" description="CusB-like three alpha-helical bundle" evidence="5">
    <location>
        <begin position="208"/>
        <end position="256"/>
    </location>
</feature>
<dbReference type="Pfam" id="PF25954">
    <property type="entry name" value="Beta-barrel_RND_2"/>
    <property type="match status" value="1"/>
</dbReference>
<dbReference type="Gene3D" id="2.40.50.100">
    <property type="match status" value="1"/>
</dbReference>
<feature type="domain" description="CusB-like barrel-sandwich hybrid" evidence="6">
    <location>
        <begin position="173"/>
        <end position="288"/>
    </location>
</feature>
<evidence type="ECO:0000256" key="1">
    <source>
        <dbReference type="ARBA" id="ARBA00009477"/>
    </source>
</evidence>
<reference evidence="9 10" key="1">
    <citation type="submission" date="2020-07" db="EMBL/GenBank/DDBJ databases">
        <title>Novel species isolated from subtropical streams in China.</title>
        <authorList>
            <person name="Lu H."/>
        </authorList>
    </citation>
    <scope>NUCLEOTIDE SEQUENCE [LARGE SCALE GENOMIC DNA]</scope>
    <source>
        <strain evidence="9 10">LX20W</strain>
    </source>
</reference>
<evidence type="ECO:0000259" key="5">
    <source>
        <dbReference type="Pfam" id="PF25869"/>
    </source>
</evidence>
<organism evidence="9 10">
    <name type="scientific">Rugamonas brunnea</name>
    <dbReference type="NCBI Taxonomy" id="2758569"/>
    <lineage>
        <taxon>Bacteria</taxon>
        <taxon>Pseudomonadati</taxon>
        <taxon>Pseudomonadota</taxon>
        <taxon>Betaproteobacteria</taxon>
        <taxon>Burkholderiales</taxon>
        <taxon>Oxalobacteraceae</taxon>
        <taxon>Telluria group</taxon>
        <taxon>Rugamonas</taxon>
    </lineage>
</organism>
<feature type="domain" description="Heavy metal binding" evidence="4">
    <location>
        <begin position="78"/>
        <end position="105"/>
    </location>
</feature>
<feature type="domain" description="CzcB-like C-terminal circularly permuted SH3-like" evidence="8">
    <location>
        <begin position="377"/>
        <end position="436"/>
    </location>
</feature>
<dbReference type="RefSeq" id="WP_182160608.1">
    <property type="nucleotide sequence ID" value="NZ_JACEZT010000002.1"/>
</dbReference>
<feature type="domain" description="CusB-like beta-barrel" evidence="7">
    <location>
        <begin position="293"/>
        <end position="370"/>
    </location>
</feature>
<dbReference type="Gene3D" id="6.10.140.730">
    <property type="match status" value="1"/>
</dbReference>
<evidence type="ECO:0000256" key="2">
    <source>
        <dbReference type="ARBA" id="ARBA00022448"/>
    </source>
</evidence>
<dbReference type="GO" id="GO:0060003">
    <property type="term" value="P:copper ion export"/>
    <property type="evidence" value="ECO:0007669"/>
    <property type="project" value="TreeGrafter"/>
</dbReference>
<dbReference type="InterPro" id="IPR051909">
    <property type="entry name" value="MFP_Cation_Efflux"/>
</dbReference>
<dbReference type="InterPro" id="IPR058791">
    <property type="entry name" value="3HB_CusB"/>
</dbReference>
<evidence type="ECO:0000259" key="4">
    <source>
        <dbReference type="Pfam" id="PF19335"/>
    </source>
</evidence>
<sequence length="468" mass="49112">MNKPSTPTILILALAAAGLSYGGYLLGTRAGAQGAATGTMAAASTAAQAPAHTTHTMPKEAQAGGDKIDPATGRRVLYWHDPMKPDQRFDKPGKSPFMDMELVPVFADEGASASAGTTGTAGSEAEADDGAGVRISPALRQNLGIRYATVRHAEVRDTLSLVGTTQFNDSTTAVVQSRVTGYVERLHARAPMQAVRRGQPIATLFVPEWLAPQEEYLELRRSGNDALAAAARQRMRALSIPDALVAEAERSGKAQRGYTLTAPVSGIVTELGLREGAMASPGMTIAKISPVDKIWLLAEVPESLVPAVSPGMTVHAAFAGAPQRSYTGRVRELLPAVNPASRTVQARLELDNRDGALVPGMLMQVQLEGASAGHGLLVPTEAIITSGKHAVVLVADEQHGIRPVAVTPGREHGDETEILSGLEAGQRVVASGQFLIDSEANLRAILPKFLPKDLPKPVDSAPPKGGMQ</sequence>
<dbReference type="InterPro" id="IPR006143">
    <property type="entry name" value="RND_pump_MFP"/>
</dbReference>
<dbReference type="PANTHER" id="PTHR30097">
    <property type="entry name" value="CATION EFFLUX SYSTEM PROTEIN CUSB"/>
    <property type="match status" value="1"/>
</dbReference>
<dbReference type="GO" id="GO:0030288">
    <property type="term" value="C:outer membrane-bounded periplasmic space"/>
    <property type="evidence" value="ECO:0007669"/>
    <property type="project" value="TreeGrafter"/>
</dbReference>
<comment type="similarity">
    <text evidence="1">Belongs to the membrane fusion protein (MFP) (TC 8.A.1) family.</text>
</comment>
<dbReference type="Gene3D" id="2.40.30.170">
    <property type="match status" value="1"/>
</dbReference>
<keyword evidence="10" id="KW-1185">Reference proteome</keyword>
<dbReference type="GO" id="GO:0022857">
    <property type="term" value="F:transmembrane transporter activity"/>
    <property type="evidence" value="ECO:0007669"/>
    <property type="project" value="InterPro"/>
</dbReference>
<evidence type="ECO:0000313" key="10">
    <source>
        <dbReference type="Proteomes" id="UP000534388"/>
    </source>
</evidence>
<dbReference type="GO" id="GO:0046914">
    <property type="term" value="F:transition metal ion binding"/>
    <property type="evidence" value="ECO:0007669"/>
    <property type="project" value="TreeGrafter"/>
</dbReference>
<protein>
    <submittedName>
        <fullName evidence="9">Efflux RND transporter periplasmic adaptor subunit</fullName>
    </submittedName>
</protein>
<dbReference type="Gene3D" id="2.40.420.20">
    <property type="match status" value="1"/>
</dbReference>
<comment type="caution">
    <text evidence="9">The sequence shown here is derived from an EMBL/GenBank/DDBJ whole genome shotgun (WGS) entry which is preliminary data.</text>
</comment>
<dbReference type="AlphaFoldDB" id="A0A7W2EQ63"/>
<dbReference type="PANTHER" id="PTHR30097:SF15">
    <property type="entry name" value="CATION EFFLUX SYSTEM PROTEIN CUSB"/>
    <property type="match status" value="1"/>
</dbReference>
<evidence type="ECO:0000259" key="6">
    <source>
        <dbReference type="Pfam" id="PF25919"/>
    </source>
</evidence>
<evidence type="ECO:0000259" key="7">
    <source>
        <dbReference type="Pfam" id="PF25954"/>
    </source>
</evidence>
<dbReference type="SUPFAM" id="SSF111369">
    <property type="entry name" value="HlyD-like secretion proteins"/>
    <property type="match status" value="1"/>
</dbReference>
<dbReference type="FunFam" id="2.40.30.170:FF:000010">
    <property type="entry name" value="Efflux RND transporter periplasmic adaptor subunit"/>
    <property type="match status" value="1"/>
</dbReference>
<feature type="compositionally biased region" description="Low complexity" evidence="3">
    <location>
        <begin position="111"/>
        <end position="124"/>
    </location>
</feature>
<proteinExistence type="inferred from homology"/>
<dbReference type="GO" id="GO:0016020">
    <property type="term" value="C:membrane"/>
    <property type="evidence" value="ECO:0007669"/>
    <property type="project" value="InterPro"/>
</dbReference>
<dbReference type="Pfam" id="PF25869">
    <property type="entry name" value="3HB_CusB"/>
    <property type="match status" value="1"/>
</dbReference>
<dbReference type="EMBL" id="JACEZT010000002">
    <property type="protein sequence ID" value="MBA5636485.1"/>
    <property type="molecule type" value="Genomic_DNA"/>
</dbReference>
<feature type="region of interest" description="Disordered" evidence="3">
    <location>
        <begin position="111"/>
        <end position="133"/>
    </location>
</feature>
<dbReference type="NCBIfam" id="TIGR01730">
    <property type="entry name" value="RND_mfp"/>
    <property type="match status" value="1"/>
</dbReference>
<dbReference type="Pfam" id="PF25975">
    <property type="entry name" value="CzcB_C"/>
    <property type="match status" value="1"/>
</dbReference>
<dbReference type="Proteomes" id="UP000534388">
    <property type="component" value="Unassembled WGS sequence"/>
</dbReference>
<evidence type="ECO:0000256" key="3">
    <source>
        <dbReference type="SAM" id="MobiDB-lite"/>
    </source>
</evidence>
<dbReference type="InterPro" id="IPR045800">
    <property type="entry name" value="HMBD"/>
</dbReference>
<evidence type="ECO:0000259" key="8">
    <source>
        <dbReference type="Pfam" id="PF25975"/>
    </source>
</evidence>
<accession>A0A7W2EQ63</accession>
<keyword evidence="2" id="KW-0813">Transport</keyword>
<dbReference type="InterPro" id="IPR058790">
    <property type="entry name" value="BSH_CusB"/>
</dbReference>
<gene>
    <name evidence="9" type="ORF">H3H37_05395</name>
</gene>
<dbReference type="InterPro" id="IPR058792">
    <property type="entry name" value="Beta-barrel_RND_2"/>
</dbReference>
<dbReference type="Pfam" id="PF19335">
    <property type="entry name" value="HMBD"/>
    <property type="match status" value="1"/>
</dbReference>
<name>A0A7W2EQ63_9BURK</name>
<dbReference type="GO" id="GO:0015679">
    <property type="term" value="P:plasma membrane copper ion transport"/>
    <property type="evidence" value="ECO:0007669"/>
    <property type="project" value="TreeGrafter"/>
</dbReference>
<dbReference type="Pfam" id="PF25919">
    <property type="entry name" value="BSH_CusB"/>
    <property type="match status" value="1"/>
</dbReference>
<evidence type="ECO:0000313" key="9">
    <source>
        <dbReference type="EMBL" id="MBA5636485.1"/>
    </source>
</evidence>